<dbReference type="EMBL" id="VIIS01001804">
    <property type="protein sequence ID" value="KAF0292568.1"/>
    <property type="molecule type" value="Genomic_DNA"/>
</dbReference>
<feature type="compositionally biased region" description="Polar residues" evidence="1">
    <location>
        <begin position="879"/>
        <end position="891"/>
    </location>
</feature>
<feature type="domain" description="BTBD8 BACK" evidence="2">
    <location>
        <begin position="585"/>
        <end position="702"/>
    </location>
</feature>
<feature type="compositionally biased region" description="Basic and acidic residues" evidence="1">
    <location>
        <begin position="79"/>
        <end position="89"/>
    </location>
</feature>
<dbReference type="InterPro" id="IPR011333">
    <property type="entry name" value="SKP1/BTB/POZ_sf"/>
</dbReference>
<feature type="region of interest" description="Disordered" evidence="1">
    <location>
        <begin position="216"/>
        <end position="465"/>
    </location>
</feature>
<evidence type="ECO:0000313" key="3">
    <source>
        <dbReference type="EMBL" id="KAF0292568.1"/>
    </source>
</evidence>
<comment type="caution">
    <text evidence="3">The sequence shown here is derived from an EMBL/GenBank/DDBJ whole genome shotgun (WGS) entry which is preliminary data.</text>
</comment>
<dbReference type="InterPro" id="IPR043225">
    <property type="entry name" value="BACK_BTBD8"/>
</dbReference>
<proteinExistence type="predicted"/>
<feature type="compositionally biased region" description="Polar residues" evidence="1">
    <location>
        <begin position="818"/>
        <end position="827"/>
    </location>
</feature>
<name>A0A6A4VR19_AMPAM</name>
<dbReference type="Gene3D" id="3.30.710.10">
    <property type="entry name" value="Potassium Channel Kv1.1, Chain A"/>
    <property type="match status" value="1"/>
</dbReference>
<evidence type="ECO:0000313" key="4">
    <source>
        <dbReference type="Proteomes" id="UP000440578"/>
    </source>
</evidence>
<evidence type="ECO:0000256" key="1">
    <source>
        <dbReference type="SAM" id="MobiDB-lite"/>
    </source>
</evidence>
<feature type="compositionally biased region" description="Basic and acidic residues" evidence="1">
    <location>
        <begin position="397"/>
        <end position="410"/>
    </location>
</feature>
<feature type="compositionally biased region" description="Basic residues" evidence="1">
    <location>
        <begin position="318"/>
        <end position="327"/>
    </location>
</feature>
<dbReference type="PANTHER" id="PTHR22427">
    <property type="entry name" value="GH15728P"/>
    <property type="match status" value="1"/>
</dbReference>
<sequence>MSTPPDGEVRRTSKEVQNAALERDPDQDSLDSDSLGEREDVSCSIQAQPGHTNSSPRAKCFINAAELMGDGDCEPVGADLDRGPTRARPDVLPPATSPPPVAGPPPPPAEVARMQIEEKRKGSLLFNGSGCSSPERTADHDLGEVPAGRLWSDSARPDLVAGEERTDSVTGSPGRRPPVPLDEVPIVAGHHEPVTPTPLPPRRPPDSQHVFFVDLNELPTTAEPPVPRRPRHGSDSVYLYIDMNETGEAAAPQPSRRPAGDSMSLSFHGATAAERRPTAETDGDEDSEQTEASGRSLFYTVGETERPRRPPPELTTRVLRHEKRRRNLSLDCQARTEQERGRPAAPSPLVGADRPARPDGHASLGTTPEAARRAARPVQPRRQQGRPRAAAGTSAGRRPDSGSGRERDSLESVGPPHRPAASAPARRRSTEPAGGSSRGADRPPRDVTHRAQRAAAGHSGSRADAARAALVPALTLGQERESPETRNKQGIDQLTADLLQMLSDGLHADVTIQYFRDLLDKPHHNVIHIDGHKLETVEFVLFHLYSGAMYVPEDVDLSDLITLAVMLNHKALIRMAEFAMRVRLCHMFHKPCSECIPGVLETLCTAADCDLDDLAARCLAWVTQNRVAVWADPSFSEITDEYRAWCFQEAATLSQETVLDVLLDCRRLSAQLPAERWSQQVRQMVETLLSNSVVFLSRNLGAILVSDKFMSLAETTCCTELEQYLLAAADVQNSADAHTSLEMISQLQSIPNHGWDKAFLSVLQRIKQVCGRRASGGQNYASLHMQRRTVRSHQVSVASRPDGDSEEPAAPRARATSRPGSGSSAESRSPYLRRKHLLGLDGAAEPAAGGGNGARRQNVRGAAGEAMTQSVVAEPVSASAETTGMNRSESFTIYKHE</sequence>
<dbReference type="SUPFAM" id="SSF54695">
    <property type="entry name" value="POZ domain"/>
    <property type="match status" value="1"/>
</dbReference>
<feature type="region of interest" description="Disordered" evidence="1">
    <location>
        <begin position="69"/>
        <end position="110"/>
    </location>
</feature>
<feature type="compositionally biased region" description="Low complexity" evidence="1">
    <location>
        <begin position="453"/>
        <end position="465"/>
    </location>
</feature>
<feature type="compositionally biased region" description="Low complexity" evidence="1">
    <location>
        <begin position="854"/>
        <end position="864"/>
    </location>
</feature>
<dbReference type="Proteomes" id="UP000440578">
    <property type="component" value="Unassembled WGS sequence"/>
</dbReference>
<feature type="region of interest" description="Disordered" evidence="1">
    <location>
        <begin position="189"/>
        <end position="208"/>
    </location>
</feature>
<feature type="compositionally biased region" description="Low complexity" evidence="1">
    <location>
        <begin position="376"/>
        <end position="391"/>
    </location>
</feature>
<protein>
    <submittedName>
        <fullName evidence="3">BTB/POZ domain-containing protein 8</fullName>
    </submittedName>
</protein>
<dbReference type="AlphaFoldDB" id="A0A6A4VR19"/>
<accession>A0A6A4VR19</accession>
<feature type="compositionally biased region" description="Basic and acidic residues" evidence="1">
    <location>
        <begin position="439"/>
        <end position="449"/>
    </location>
</feature>
<feature type="compositionally biased region" description="Polar residues" evidence="1">
    <location>
        <begin position="43"/>
        <end position="56"/>
    </location>
</feature>
<feature type="compositionally biased region" description="Pro residues" evidence="1">
    <location>
        <begin position="91"/>
        <end position="109"/>
    </location>
</feature>
<keyword evidence="4" id="KW-1185">Reference proteome</keyword>
<organism evidence="3 4">
    <name type="scientific">Amphibalanus amphitrite</name>
    <name type="common">Striped barnacle</name>
    <name type="synonym">Balanus amphitrite</name>
    <dbReference type="NCBI Taxonomy" id="1232801"/>
    <lineage>
        <taxon>Eukaryota</taxon>
        <taxon>Metazoa</taxon>
        <taxon>Ecdysozoa</taxon>
        <taxon>Arthropoda</taxon>
        <taxon>Crustacea</taxon>
        <taxon>Multicrustacea</taxon>
        <taxon>Cirripedia</taxon>
        <taxon>Thoracica</taxon>
        <taxon>Thoracicalcarea</taxon>
        <taxon>Balanomorpha</taxon>
        <taxon>Balanoidea</taxon>
        <taxon>Balanidae</taxon>
        <taxon>Amphibalaninae</taxon>
        <taxon>Amphibalanus</taxon>
    </lineage>
</organism>
<feature type="region of interest" description="Disordered" evidence="1">
    <location>
        <begin position="780"/>
        <end position="897"/>
    </location>
</feature>
<dbReference type="OrthoDB" id="409642at2759"/>
<evidence type="ECO:0000259" key="2">
    <source>
        <dbReference type="Pfam" id="PF26017"/>
    </source>
</evidence>
<dbReference type="Pfam" id="PF26017">
    <property type="entry name" value="BACK_BTBD8"/>
    <property type="match status" value="1"/>
</dbReference>
<feature type="region of interest" description="Disordered" evidence="1">
    <location>
        <begin position="124"/>
        <end position="183"/>
    </location>
</feature>
<gene>
    <name evidence="3" type="primary">BTBD8_1</name>
    <name evidence="3" type="ORF">FJT64_009462</name>
</gene>
<dbReference type="PANTHER" id="PTHR22427:SF7">
    <property type="entry name" value="GH15728P"/>
    <property type="match status" value="1"/>
</dbReference>
<feature type="region of interest" description="Disordered" evidence="1">
    <location>
        <begin position="1"/>
        <end position="57"/>
    </location>
</feature>
<reference evidence="3 4" key="1">
    <citation type="submission" date="2019-07" db="EMBL/GenBank/DDBJ databases">
        <title>Draft genome assembly of a fouling barnacle, Amphibalanus amphitrite (Darwin, 1854): The first reference genome for Thecostraca.</title>
        <authorList>
            <person name="Kim W."/>
        </authorList>
    </citation>
    <scope>NUCLEOTIDE SEQUENCE [LARGE SCALE GENOMIC DNA]</scope>
    <source>
        <strain evidence="3">SNU_AA5</strain>
        <tissue evidence="3">Soma without cirri and trophi</tissue>
    </source>
</reference>